<dbReference type="AlphaFoldDB" id="A0A7J5K2Q0"/>
<keyword evidence="1" id="KW-0732">Signal</keyword>
<evidence type="ECO:0000313" key="3">
    <source>
        <dbReference type="Proteomes" id="UP000436825"/>
    </source>
</evidence>
<feature type="chain" id="PRO_5029481456" evidence="1">
    <location>
        <begin position="20"/>
        <end position="184"/>
    </location>
</feature>
<dbReference type="Proteomes" id="UP000436825">
    <property type="component" value="Unassembled WGS sequence"/>
</dbReference>
<name>A0A7J5K2Q0_BACT4</name>
<accession>A0A7J5K2Q0</accession>
<sequence length="184" mass="21269">MKTIITLTCMLFCASYLSAQTKYYSTTKTFNENGYSYQCDVDIAKGVTLYNKENRLTYTKWIFKDTGKEPRIPYNINDVIDDTWTKPKCFSIVNNAFSVAEKERTKGNELDVCIYIDSETGKVTEVDFYFTTVSPFATIPVSVYRKIELELKKNIWFTTTAEGKRMNYLVRMWSQEIGATLTAD</sequence>
<dbReference type="InterPro" id="IPR032242">
    <property type="entry name" value="DUF5043"/>
</dbReference>
<gene>
    <name evidence="2" type="ORF">GAN75_06415</name>
</gene>
<dbReference type="EMBL" id="WCRW01000003">
    <property type="protein sequence ID" value="KAB4457817.1"/>
    <property type="molecule type" value="Genomic_DNA"/>
</dbReference>
<evidence type="ECO:0000313" key="2">
    <source>
        <dbReference type="EMBL" id="KAB4457817.1"/>
    </source>
</evidence>
<evidence type="ECO:0000256" key="1">
    <source>
        <dbReference type="SAM" id="SignalP"/>
    </source>
</evidence>
<proteinExistence type="predicted"/>
<reference evidence="2 3" key="1">
    <citation type="journal article" date="2019" name="Nat. Med.">
        <title>A library of human gut bacterial isolates paired with longitudinal multiomics data enables mechanistic microbiome research.</title>
        <authorList>
            <person name="Poyet M."/>
            <person name="Groussin M."/>
            <person name="Gibbons S.M."/>
            <person name="Avila-Pacheco J."/>
            <person name="Jiang X."/>
            <person name="Kearney S.M."/>
            <person name="Perrotta A.R."/>
            <person name="Berdy B."/>
            <person name="Zhao S."/>
            <person name="Lieberman T.D."/>
            <person name="Swanson P.K."/>
            <person name="Smith M."/>
            <person name="Roesemann S."/>
            <person name="Alexander J.E."/>
            <person name="Rich S.A."/>
            <person name="Livny J."/>
            <person name="Vlamakis H."/>
            <person name="Clish C."/>
            <person name="Bullock K."/>
            <person name="Deik A."/>
            <person name="Scott J."/>
            <person name="Pierce K.A."/>
            <person name="Xavier R.J."/>
            <person name="Alm E.J."/>
        </authorList>
    </citation>
    <scope>NUCLEOTIDE SEQUENCE [LARGE SCALE GENOMIC DNA]</scope>
    <source>
        <strain evidence="2 3">BIOML-A160</strain>
    </source>
</reference>
<protein>
    <submittedName>
        <fullName evidence="2">DUF5043 domain-containing protein</fullName>
    </submittedName>
</protein>
<feature type="signal peptide" evidence="1">
    <location>
        <begin position="1"/>
        <end position="19"/>
    </location>
</feature>
<dbReference type="RefSeq" id="WP_090613798.1">
    <property type="nucleotide sequence ID" value="NZ_CP072224.1"/>
</dbReference>
<comment type="caution">
    <text evidence="2">The sequence shown here is derived from an EMBL/GenBank/DDBJ whole genome shotgun (WGS) entry which is preliminary data.</text>
</comment>
<organism evidence="2 3">
    <name type="scientific">Bacteroides thetaiotaomicron</name>
    <dbReference type="NCBI Taxonomy" id="818"/>
    <lineage>
        <taxon>Bacteria</taxon>
        <taxon>Pseudomonadati</taxon>
        <taxon>Bacteroidota</taxon>
        <taxon>Bacteroidia</taxon>
        <taxon>Bacteroidales</taxon>
        <taxon>Bacteroidaceae</taxon>
        <taxon>Bacteroides</taxon>
    </lineage>
</organism>
<dbReference type="Pfam" id="PF16446">
    <property type="entry name" value="DUF5043"/>
    <property type="match status" value="1"/>
</dbReference>